<reference evidence="9" key="1">
    <citation type="submission" date="2016-06" db="EMBL/GenBank/DDBJ databases">
        <title>Draft Genome sequence of the fungus Inonotus baumii.</title>
        <authorList>
            <person name="Zhu H."/>
            <person name="Lin W."/>
        </authorList>
    </citation>
    <scope>NUCLEOTIDE SEQUENCE</scope>
    <source>
        <strain evidence="9">821</strain>
    </source>
</reference>
<dbReference type="InterPro" id="IPR036396">
    <property type="entry name" value="Cyt_P450_sf"/>
</dbReference>
<keyword evidence="5 7" id="KW-0408">Iron</keyword>
<dbReference type="Pfam" id="PF00067">
    <property type="entry name" value="p450"/>
    <property type="match status" value="1"/>
</dbReference>
<dbReference type="EMBL" id="LNZH02000211">
    <property type="protein sequence ID" value="OCB85151.1"/>
    <property type="molecule type" value="Genomic_DNA"/>
</dbReference>
<keyword evidence="3 7" id="KW-0479">Metal-binding</keyword>
<dbReference type="GO" id="GO:0005506">
    <property type="term" value="F:iron ion binding"/>
    <property type="evidence" value="ECO:0007669"/>
    <property type="project" value="InterPro"/>
</dbReference>
<organism evidence="9 10">
    <name type="scientific">Sanghuangporus baumii</name>
    <name type="common">Phellinus baumii</name>
    <dbReference type="NCBI Taxonomy" id="108892"/>
    <lineage>
        <taxon>Eukaryota</taxon>
        <taxon>Fungi</taxon>
        <taxon>Dikarya</taxon>
        <taxon>Basidiomycota</taxon>
        <taxon>Agaricomycotina</taxon>
        <taxon>Agaricomycetes</taxon>
        <taxon>Hymenochaetales</taxon>
        <taxon>Hymenochaetaceae</taxon>
        <taxon>Sanghuangporus</taxon>
    </lineage>
</organism>
<dbReference type="PROSITE" id="PS00086">
    <property type="entry name" value="CYTOCHROME_P450"/>
    <property type="match status" value="1"/>
</dbReference>
<dbReference type="CDD" id="cd00302">
    <property type="entry name" value="cytochrome_P450"/>
    <property type="match status" value="1"/>
</dbReference>
<evidence type="ECO:0000256" key="2">
    <source>
        <dbReference type="ARBA" id="ARBA00022617"/>
    </source>
</evidence>
<evidence type="ECO:0000256" key="5">
    <source>
        <dbReference type="ARBA" id="ARBA00023004"/>
    </source>
</evidence>
<proteinExistence type="inferred from homology"/>
<dbReference type="InterPro" id="IPR050196">
    <property type="entry name" value="Cytochrome_P450_Monoox"/>
</dbReference>
<sequence length="424" mass="48425">MKQLLGAESKTHLEKPQDLTLARLWGHSVTSANGDVWRRHRRVVSPAFNNKTYSDVWKTVRSVYREMIDTEGWNEWNEIVFDEVNSLILKFTFIIICRCGFAYPSSWSPTYSSTDKFPEALRLVSETLIPRLVIPNWAYKLPIGRLRRMNNAWQTVTSAIMDLIEKRKSDSLEFNYNALPSDILNCLVTSWIDGDKNGLEERDVANMFSLMFAGHETTSSGIVTTLGYLALYPAVQEKAYEEISKVFAENDPSEIMDQSKLPFTLFCFWEAQRLCPSATLIPRQLTEDTIINISRPKRERMVLKKGSFAMFDLIGILRNPDTFHDPETFRPERWENVSEHDVGAFGFGPRACLGVYLAIVCRKVAQTEALAFLSTLLSDWKVGPNLLPDESLSQYEERVMGDAALIGTAFGLRRVPLKLSKRRI</sequence>
<name>A0A9Q5HSE6_SANBA</name>
<evidence type="ECO:0000256" key="7">
    <source>
        <dbReference type="PIRSR" id="PIRSR602401-1"/>
    </source>
</evidence>
<dbReference type="GO" id="GO:0004497">
    <property type="term" value="F:monooxygenase activity"/>
    <property type="evidence" value="ECO:0007669"/>
    <property type="project" value="UniProtKB-KW"/>
</dbReference>
<keyword evidence="6 8" id="KW-0503">Monooxygenase</keyword>
<keyword evidence="10" id="KW-1185">Reference proteome</keyword>
<evidence type="ECO:0000256" key="8">
    <source>
        <dbReference type="RuleBase" id="RU000461"/>
    </source>
</evidence>
<dbReference type="InterPro" id="IPR017972">
    <property type="entry name" value="Cyt_P450_CS"/>
</dbReference>
<dbReference type="GO" id="GO:0016705">
    <property type="term" value="F:oxidoreductase activity, acting on paired donors, with incorporation or reduction of molecular oxygen"/>
    <property type="evidence" value="ECO:0007669"/>
    <property type="project" value="InterPro"/>
</dbReference>
<evidence type="ECO:0000256" key="6">
    <source>
        <dbReference type="ARBA" id="ARBA00023033"/>
    </source>
</evidence>
<dbReference type="PANTHER" id="PTHR24291">
    <property type="entry name" value="CYTOCHROME P450 FAMILY 4"/>
    <property type="match status" value="1"/>
</dbReference>
<evidence type="ECO:0000313" key="10">
    <source>
        <dbReference type="Proteomes" id="UP000757232"/>
    </source>
</evidence>
<dbReference type="OrthoDB" id="1470350at2759"/>
<protein>
    <submittedName>
        <fullName evidence="9">Cytochrome P450</fullName>
    </submittedName>
</protein>
<evidence type="ECO:0000256" key="3">
    <source>
        <dbReference type="ARBA" id="ARBA00022723"/>
    </source>
</evidence>
<dbReference type="SUPFAM" id="SSF48264">
    <property type="entry name" value="Cytochrome P450"/>
    <property type="match status" value="1"/>
</dbReference>
<gene>
    <name evidence="9" type="ORF">A7U60_g7777</name>
</gene>
<dbReference type="GO" id="GO:0020037">
    <property type="term" value="F:heme binding"/>
    <property type="evidence" value="ECO:0007669"/>
    <property type="project" value="InterPro"/>
</dbReference>
<dbReference type="InterPro" id="IPR002401">
    <property type="entry name" value="Cyt_P450_E_grp-I"/>
</dbReference>
<dbReference type="AlphaFoldDB" id="A0A9Q5HSE6"/>
<dbReference type="Gene3D" id="1.10.630.10">
    <property type="entry name" value="Cytochrome P450"/>
    <property type="match status" value="1"/>
</dbReference>
<keyword evidence="4 8" id="KW-0560">Oxidoreductase</keyword>
<dbReference type="PRINTS" id="PR00463">
    <property type="entry name" value="EP450I"/>
</dbReference>
<evidence type="ECO:0000256" key="4">
    <source>
        <dbReference type="ARBA" id="ARBA00023002"/>
    </source>
</evidence>
<evidence type="ECO:0000256" key="1">
    <source>
        <dbReference type="ARBA" id="ARBA00010617"/>
    </source>
</evidence>
<dbReference type="Proteomes" id="UP000757232">
    <property type="component" value="Unassembled WGS sequence"/>
</dbReference>
<dbReference type="InterPro" id="IPR001128">
    <property type="entry name" value="Cyt_P450"/>
</dbReference>
<keyword evidence="2 7" id="KW-0349">Heme</keyword>
<feature type="binding site" description="axial binding residue" evidence="7">
    <location>
        <position position="352"/>
    </location>
    <ligand>
        <name>heme</name>
        <dbReference type="ChEBI" id="CHEBI:30413"/>
    </ligand>
    <ligandPart>
        <name>Fe</name>
        <dbReference type="ChEBI" id="CHEBI:18248"/>
    </ligandPart>
</feature>
<dbReference type="PANTHER" id="PTHR24291:SF50">
    <property type="entry name" value="BIFUNCTIONAL ALBAFLAVENONE MONOOXYGENASE_TERPENE SYNTHASE"/>
    <property type="match status" value="1"/>
</dbReference>
<accession>A0A9Q5HSE6</accession>
<evidence type="ECO:0000313" key="9">
    <source>
        <dbReference type="EMBL" id="OCB85151.1"/>
    </source>
</evidence>
<comment type="caution">
    <text evidence="9">The sequence shown here is derived from an EMBL/GenBank/DDBJ whole genome shotgun (WGS) entry which is preliminary data.</text>
</comment>
<comment type="cofactor">
    <cofactor evidence="7">
        <name>heme</name>
        <dbReference type="ChEBI" id="CHEBI:30413"/>
    </cofactor>
</comment>
<comment type="similarity">
    <text evidence="1 8">Belongs to the cytochrome P450 family.</text>
</comment>